<dbReference type="EMBL" id="CAAALY010280761">
    <property type="protein sequence ID" value="VEL43360.1"/>
    <property type="molecule type" value="Genomic_DNA"/>
</dbReference>
<sequence length="83" mass="9138">MHLRFDLKFSLAKVQTTPPAAAVKASSIRNRSMPEPNSRHLFRQFGLIDRTCPCFGLGALGSVKDATQPLGSHVFRPFSHSPC</sequence>
<dbReference type="AlphaFoldDB" id="A0A3S5BD13"/>
<name>A0A3S5BD13_9PLAT</name>
<comment type="caution">
    <text evidence="1">The sequence shown here is derived from an EMBL/GenBank/DDBJ whole genome shotgun (WGS) entry which is preliminary data.</text>
</comment>
<reference evidence="1" key="1">
    <citation type="submission" date="2018-11" db="EMBL/GenBank/DDBJ databases">
        <authorList>
            <consortium name="Pathogen Informatics"/>
        </authorList>
    </citation>
    <scope>NUCLEOTIDE SEQUENCE</scope>
</reference>
<dbReference type="Proteomes" id="UP000784294">
    <property type="component" value="Unassembled WGS sequence"/>
</dbReference>
<proteinExistence type="predicted"/>
<gene>
    <name evidence="1" type="ORF">PXEA_LOCUS36800</name>
</gene>
<keyword evidence="2" id="KW-1185">Reference proteome</keyword>
<accession>A0A3S5BD13</accession>
<protein>
    <submittedName>
        <fullName evidence="1">Uncharacterized protein</fullName>
    </submittedName>
</protein>
<evidence type="ECO:0000313" key="2">
    <source>
        <dbReference type="Proteomes" id="UP000784294"/>
    </source>
</evidence>
<evidence type="ECO:0000313" key="1">
    <source>
        <dbReference type="EMBL" id="VEL43360.1"/>
    </source>
</evidence>
<organism evidence="1 2">
    <name type="scientific">Protopolystoma xenopodis</name>
    <dbReference type="NCBI Taxonomy" id="117903"/>
    <lineage>
        <taxon>Eukaryota</taxon>
        <taxon>Metazoa</taxon>
        <taxon>Spiralia</taxon>
        <taxon>Lophotrochozoa</taxon>
        <taxon>Platyhelminthes</taxon>
        <taxon>Monogenea</taxon>
        <taxon>Polyopisthocotylea</taxon>
        <taxon>Polystomatidea</taxon>
        <taxon>Polystomatidae</taxon>
        <taxon>Protopolystoma</taxon>
    </lineage>
</organism>